<gene>
    <name evidence="3" type="ORF">MUB46_02250</name>
</gene>
<sequence>MKRILIAAVVLLVAVPGAYAQGADRPDTEGDRYVLRRVDDGLMRLDRETGDTSFCRKRGGSWVCEAVADDREALEAEINRLVEDNGELAREIGRLKQRIARLEGRDTEPEGDRDGTGPDAKSTEPEVPSDEELDKVFRTFEKVMRRFMDMARDLREDYESQDRF</sequence>
<evidence type="ECO:0000313" key="4">
    <source>
        <dbReference type="Proteomes" id="UP001320898"/>
    </source>
</evidence>
<name>A0AAW5QTY3_9HYPH</name>
<proteinExistence type="predicted"/>
<evidence type="ECO:0000256" key="2">
    <source>
        <dbReference type="SAM" id="SignalP"/>
    </source>
</evidence>
<dbReference type="EMBL" id="JALIDZ010000001">
    <property type="protein sequence ID" value="MCT8970672.1"/>
    <property type="molecule type" value="Genomic_DNA"/>
</dbReference>
<dbReference type="Proteomes" id="UP001320898">
    <property type="component" value="Unassembled WGS sequence"/>
</dbReference>
<accession>A0AAW5QTY3</accession>
<protein>
    <submittedName>
        <fullName evidence="3">Uncharacterized protein</fullName>
    </submittedName>
</protein>
<keyword evidence="4" id="KW-1185">Reference proteome</keyword>
<feature type="chain" id="PRO_5044026062" evidence="2">
    <location>
        <begin position="21"/>
        <end position="164"/>
    </location>
</feature>
<organism evidence="3 4">
    <name type="scientific">Microbaculum marinisediminis</name>
    <dbReference type="NCBI Taxonomy" id="2931392"/>
    <lineage>
        <taxon>Bacteria</taxon>
        <taxon>Pseudomonadati</taxon>
        <taxon>Pseudomonadota</taxon>
        <taxon>Alphaproteobacteria</taxon>
        <taxon>Hyphomicrobiales</taxon>
        <taxon>Tepidamorphaceae</taxon>
        <taxon>Microbaculum</taxon>
    </lineage>
</organism>
<dbReference type="AlphaFoldDB" id="A0AAW5QTY3"/>
<feature type="compositionally biased region" description="Basic and acidic residues" evidence="1">
    <location>
        <begin position="100"/>
        <end position="124"/>
    </location>
</feature>
<keyword evidence="2" id="KW-0732">Signal</keyword>
<evidence type="ECO:0000313" key="3">
    <source>
        <dbReference type="EMBL" id="MCT8970672.1"/>
    </source>
</evidence>
<evidence type="ECO:0000256" key="1">
    <source>
        <dbReference type="SAM" id="MobiDB-lite"/>
    </source>
</evidence>
<feature type="region of interest" description="Disordered" evidence="1">
    <location>
        <begin position="100"/>
        <end position="134"/>
    </location>
</feature>
<reference evidence="3 4" key="1">
    <citation type="submission" date="2022-04" db="EMBL/GenBank/DDBJ databases">
        <authorList>
            <person name="Ye Y.-Q."/>
            <person name="Du Z.-J."/>
        </authorList>
    </citation>
    <scope>NUCLEOTIDE SEQUENCE [LARGE SCALE GENOMIC DNA]</scope>
    <source>
        <strain evidence="3 4">A6E488</strain>
    </source>
</reference>
<dbReference type="RefSeq" id="WP_261614236.1">
    <property type="nucleotide sequence ID" value="NZ_JALIDZ010000001.1"/>
</dbReference>
<feature type="signal peptide" evidence="2">
    <location>
        <begin position="1"/>
        <end position="20"/>
    </location>
</feature>
<comment type="caution">
    <text evidence="3">The sequence shown here is derived from an EMBL/GenBank/DDBJ whole genome shotgun (WGS) entry which is preliminary data.</text>
</comment>